<dbReference type="Proteomes" id="UP000604241">
    <property type="component" value="Unassembled WGS sequence"/>
</dbReference>
<protein>
    <submittedName>
        <fullName evidence="2">DUF2752 domain-containing protein</fullName>
    </submittedName>
</protein>
<reference evidence="2 3" key="1">
    <citation type="submission" date="2020-08" db="EMBL/GenBank/DDBJ databases">
        <title>A Genomic Blueprint of the Chicken Gut Microbiome.</title>
        <authorList>
            <person name="Gilroy R."/>
            <person name="Ravi A."/>
            <person name="Getino M."/>
            <person name="Pursley I."/>
            <person name="Horton D.L."/>
            <person name="Alikhan N.-F."/>
            <person name="Baker D."/>
            <person name="Gharbi K."/>
            <person name="Hall N."/>
            <person name="Watson M."/>
            <person name="Adriaenssens E.M."/>
            <person name="Foster-Nyarko E."/>
            <person name="Jarju S."/>
            <person name="Secka A."/>
            <person name="Antonio M."/>
            <person name="Oren A."/>
            <person name="Chaudhuri R."/>
            <person name="La Ragione R.M."/>
            <person name="Hildebrand F."/>
            <person name="Pallen M.J."/>
        </authorList>
    </citation>
    <scope>NUCLEOTIDE SEQUENCE [LARGE SCALE GENOMIC DNA]</scope>
    <source>
        <strain evidence="2 3">Sa3CUA2</strain>
    </source>
</reference>
<evidence type="ECO:0000313" key="3">
    <source>
        <dbReference type="Proteomes" id="UP000604241"/>
    </source>
</evidence>
<comment type="caution">
    <text evidence="2">The sequence shown here is derived from an EMBL/GenBank/DDBJ whole genome shotgun (WGS) entry which is preliminary data.</text>
</comment>
<feature type="transmembrane region" description="Helical" evidence="1">
    <location>
        <begin position="49"/>
        <end position="72"/>
    </location>
</feature>
<keyword evidence="1" id="KW-0472">Membrane</keyword>
<gene>
    <name evidence="2" type="ORF">H9657_01765</name>
</gene>
<evidence type="ECO:0000256" key="1">
    <source>
        <dbReference type="SAM" id="Phobius"/>
    </source>
</evidence>
<proteinExistence type="predicted"/>
<evidence type="ECO:0000313" key="2">
    <source>
        <dbReference type="EMBL" id="MBD7917009.1"/>
    </source>
</evidence>
<dbReference type="Pfam" id="PF10825">
    <property type="entry name" value="DUF2752"/>
    <property type="match status" value="1"/>
</dbReference>
<organism evidence="2 3">
    <name type="scientific">Cellulomonas avistercoris</name>
    <dbReference type="NCBI Taxonomy" id="2762242"/>
    <lineage>
        <taxon>Bacteria</taxon>
        <taxon>Bacillati</taxon>
        <taxon>Actinomycetota</taxon>
        <taxon>Actinomycetes</taxon>
        <taxon>Micrococcales</taxon>
        <taxon>Cellulomonadaceae</taxon>
        <taxon>Cellulomonas</taxon>
    </lineage>
</organism>
<sequence>MITAPGAPVSTGTAPPSHALRRGAVPFAVAGAAVAGAVLLVARTPYAPLSYGYCPSLLFLGVSCPGCGGLRATHDLLTGDLVGAWAANPLWTLIAPLLVLLWGTWTVRRLRGGPPLASPAWAPWALLVAVVTFGVLRNVPALTPYLGPAPLP</sequence>
<keyword evidence="1" id="KW-1133">Transmembrane helix</keyword>
<keyword evidence="1" id="KW-0812">Transmembrane</keyword>
<accession>A0ABR8Q9D7</accession>
<dbReference type="InterPro" id="IPR021215">
    <property type="entry name" value="DUF2752"/>
</dbReference>
<name>A0ABR8Q9D7_9CELL</name>
<keyword evidence="3" id="KW-1185">Reference proteome</keyword>
<dbReference type="EMBL" id="JACSQV010000001">
    <property type="protein sequence ID" value="MBD7917009.1"/>
    <property type="molecule type" value="Genomic_DNA"/>
</dbReference>
<feature type="transmembrane region" description="Helical" evidence="1">
    <location>
        <begin position="24"/>
        <end position="42"/>
    </location>
</feature>
<feature type="transmembrane region" description="Helical" evidence="1">
    <location>
        <begin position="116"/>
        <end position="136"/>
    </location>
</feature>
<feature type="transmembrane region" description="Helical" evidence="1">
    <location>
        <begin position="84"/>
        <end position="104"/>
    </location>
</feature>